<comment type="function">
    <text evidence="1">Could be involved in insertion of integral membrane proteins into the membrane.</text>
</comment>
<organism evidence="2">
    <name type="scientific">Rickettsia oklahomensis</name>
    <dbReference type="NCBI Taxonomy" id="3141789"/>
    <lineage>
        <taxon>Bacteria</taxon>
        <taxon>Pseudomonadati</taxon>
        <taxon>Pseudomonadota</taxon>
        <taxon>Alphaproteobacteria</taxon>
        <taxon>Rickettsiales</taxon>
        <taxon>Rickettsiaceae</taxon>
        <taxon>Rickettsieae</taxon>
        <taxon>Rickettsia</taxon>
        <taxon>belli group</taxon>
    </lineage>
</organism>
<comment type="similarity">
    <text evidence="1">Belongs to the UPF0161 family.</text>
</comment>
<dbReference type="SMART" id="SM01234">
    <property type="entry name" value="Haemolytic"/>
    <property type="match status" value="1"/>
</dbReference>
<dbReference type="HAMAP" id="MF_00386">
    <property type="entry name" value="UPF0161_YidD"/>
    <property type="match status" value="1"/>
</dbReference>
<dbReference type="InterPro" id="IPR002696">
    <property type="entry name" value="Membr_insert_effic_factor_YidD"/>
</dbReference>
<accession>A0AAU7BXZ9</accession>
<keyword evidence="1" id="KW-0472">Membrane</keyword>
<evidence type="ECO:0000256" key="1">
    <source>
        <dbReference type="HAMAP-Rule" id="MF_00386"/>
    </source>
</evidence>
<protein>
    <recommendedName>
        <fullName evidence="1">Putative membrane protein insertion efficiency factor</fullName>
    </recommendedName>
</protein>
<dbReference type="AlphaFoldDB" id="A0AAU7BXZ9"/>
<dbReference type="GO" id="GO:0005886">
    <property type="term" value="C:plasma membrane"/>
    <property type="evidence" value="ECO:0007669"/>
    <property type="project" value="UniProtKB-SubCell"/>
</dbReference>
<proteinExistence type="inferred from homology"/>
<dbReference type="NCBIfam" id="TIGR00278">
    <property type="entry name" value="membrane protein insertion efficiency factor YidD"/>
    <property type="match status" value="1"/>
</dbReference>
<reference evidence="2" key="1">
    <citation type="submission" date="2024-05" db="EMBL/GenBank/DDBJ databases">
        <title>Characterization of a novel Rickettsia species. (Rickettsia oklahomia sp. nov.) from Amblyomma americanum ticks.</title>
        <authorList>
            <person name="Korla P.K."/>
            <person name="Karounos M."/>
            <person name="Wilson J.M."/>
            <person name="Little S.E."/>
            <person name="Qurollo B.A."/>
        </authorList>
    </citation>
    <scope>NUCLEOTIDE SEQUENCE</scope>
    <source>
        <strain evidence="2">Oklahoma-10</strain>
    </source>
</reference>
<dbReference type="EMBL" id="CP157197">
    <property type="protein sequence ID" value="XBG66043.1"/>
    <property type="molecule type" value="Genomic_DNA"/>
</dbReference>
<evidence type="ECO:0000313" key="2">
    <source>
        <dbReference type="EMBL" id="XBG66043.1"/>
    </source>
</evidence>
<dbReference type="RefSeq" id="WP_347938678.1">
    <property type="nucleotide sequence ID" value="NZ_CP157197.1"/>
</dbReference>
<keyword evidence="1" id="KW-1003">Cell membrane</keyword>
<dbReference type="Pfam" id="PF01809">
    <property type="entry name" value="YidD"/>
    <property type="match status" value="1"/>
</dbReference>
<dbReference type="PANTHER" id="PTHR33383:SF1">
    <property type="entry name" value="MEMBRANE PROTEIN INSERTION EFFICIENCY FACTOR-RELATED"/>
    <property type="match status" value="1"/>
</dbReference>
<gene>
    <name evidence="2" type="primary">yidD</name>
    <name evidence="2" type="ORF">AAGW17_03510</name>
</gene>
<name>A0AAU7BXZ9_9RICK</name>
<sequence length="88" mass="10333">MTKILLLLIRFYQYFISPLLGTNCRFHPTCSEYAKEAIILDGSLLGLWSTFKRIIKCQPFYNGTLLYDTEIQCHSREKRNSVNNKEPK</sequence>
<comment type="subcellular location">
    <subcellularLocation>
        <location evidence="1">Cell membrane</location>
        <topology evidence="1">Peripheral membrane protein</topology>
        <orientation evidence="1">Cytoplasmic side</orientation>
    </subcellularLocation>
</comment>
<dbReference type="KEGG" id="rof:AAGW17_03510"/>
<dbReference type="PANTHER" id="PTHR33383">
    <property type="entry name" value="MEMBRANE PROTEIN INSERTION EFFICIENCY FACTOR-RELATED"/>
    <property type="match status" value="1"/>
</dbReference>